<accession>A0A3P6EU06</accession>
<dbReference type="AlphaFoldDB" id="A0A3P6EU06"/>
<sequence length="58" mass="6898">MKVFIIAEKLADTARKRETRRRIGGSFDTSTERLQVWKEYNDSKEQASYSTKRKLPIY</sequence>
<protein>
    <submittedName>
        <fullName evidence="1">Uncharacterized protein</fullName>
    </submittedName>
</protein>
<reference evidence="1" key="1">
    <citation type="submission" date="2018-11" db="EMBL/GenBank/DDBJ databases">
        <authorList>
            <consortium name="Genoscope - CEA"/>
            <person name="William W."/>
        </authorList>
    </citation>
    <scope>NUCLEOTIDE SEQUENCE</scope>
</reference>
<evidence type="ECO:0000313" key="1">
    <source>
        <dbReference type="EMBL" id="VDD37125.1"/>
    </source>
</evidence>
<dbReference type="EMBL" id="LR031876">
    <property type="protein sequence ID" value="VDD37125.1"/>
    <property type="molecule type" value="Genomic_DNA"/>
</dbReference>
<name>A0A3P6EU06_BRAOL</name>
<organism evidence="1">
    <name type="scientific">Brassica oleracea</name>
    <name type="common">Wild cabbage</name>
    <dbReference type="NCBI Taxonomy" id="3712"/>
    <lineage>
        <taxon>Eukaryota</taxon>
        <taxon>Viridiplantae</taxon>
        <taxon>Streptophyta</taxon>
        <taxon>Embryophyta</taxon>
        <taxon>Tracheophyta</taxon>
        <taxon>Spermatophyta</taxon>
        <taxon>Magnoliopsida</taxon>
        <taxon>eudicotyledons</taxon>
        <taxon>Gunneridae</taxon>
        <taxon>Pentapetalae</taxon>
        <taxon>rosids</taxon>
        <taxon>malvids</taxon>
        <taxon>Brassicales</taxon>
        <taxon>Brassicaceae</taxon>
        <taxon>Brassiceae</taxon>
        <taxon>Brassica</taxon>
    </lineage>
</organism>
<proteinExistence type="predicted"/>
<gene>
    <name evidence="1" type="ORF">BOLC7T42685H</name>
</gene>